<dbReference type="PANTHER" id="PTHR36700">
    <property type="entry name" value="CRISPR SYSTEM CMR SUBUNIT CMR4"/>
    <property type="match status" value="1"/>
</dbReference>
<proteinExistence type="predicted"/>
<name>A0A3D8P1F9_9THEO</name>
<evidence type="ECO:0000313" key="4">
    <source>
        <dbReference type="Proteomes" id="UP000256329"/>
    </source>
</evidence>
<dbReference type="AlphaFoldDB" id="A0A3D8P1F9"/>
<dbReference type="InterPro" id="IPR013410">
    <property type="entry name" value="CRISPR-assoc_RAMP_Cmr4"/>
</dbReference>
<dbReference type="InterPro" id="IPR005537">
    <property type="entry name" value="RAMP_III_fam"/>
</dbReference>
<protein>
    <submittedName>
        <fullName evidence="3">Type III-B CRISPR module RAMP protein Cmr4</fullName>
    </submittedName>
</protein>
<accession>A0A3D8P1F9</accession>
<keyword evidence="4" id="KW-1185">Reference proteome</keyword>
<dbReference type="OrthoDB" id="9789361at2"/>
<evidence type="ECO:0000259" key="2">
    <source>
        <dbReference type="Pfam" id="PF03787"/>
    </source>
</evidence>
<dbReference type="GO" id="GO:0051607">
    <property type="term" value="P:defense response to virus"/>
    <property type="evidence" value="ECO:0007669"/>
    <property type="project" value="UniProtKB-KW"/>
</dbReference>
<comment type="caution">
    <text evidence="3">The sequence shown here is derived from an EMBL/GenBank/DDBJ whole genome shotgun (WGS) entry which is preliminary data.</text>
</comment>
<evidence type="ECO:0000313" key="3">
    <source>
        <dbReference type="EMBL" id="RDV81261.1"/>
    </source>
</evidence>
<dbReference type="EMBL" id="QSLN01000020">
    <property type="protein sequence ID" value="RDV81261.1"/>
    <property type="molecule type" value="Genomic_DNA"/>
</dbReference>
<feature type="domain" description="CRISPR type III-associated protein" evidence="2">
    <location>
        <begin position="18"/>
        <end position="324"/>
    </location>
</feature>
<sequence length="333" mass="36383">MSLGASKRPFRLFRFLLQSVDPVHVGVGGYRLGRVDLPIARDPATNLPKLPGTGISGAARHYAALRYGKPQCAGQGSEEYGHCGDPECPICYTFGSLRSKKGEEEGATAGTVRIFDARILFFPVYSMLGPVWVTSPQTLRDFGLESVPDIGAGGKVQLLGSSGGESEIKVINFGWLVQEVGGRLEIESLDGDLQVKNLLREALGRIEKCTKHVFLVPDELFGTVVNSNLEVRTSVSIDPETGAAKEGALFTYEAIPRATFFWLDVVENDYRDYRGGFPRTDKKDDGNPLGIEWQSPIDVVTSGIEWFEYLGVGGMSTRGFGRLKKLACREVQV</sequence>
<dbReference type="Pfam" id="PF03787">
    <property type="entry name" value="RAMPs"/>
    <property type="match status" value="1"/>
</dbReference>
<gene>
    <name evidence="3" type="primary">cmr4</name>
    <name evidence="3" type="ORF">DXX99_09475</name>
</gene>
<dbReference type="Proteomes" id="UP000256329">
    <property type="component" value="Unassembled WGS sequence"/>
</dbReference>
<dbReference type="NCBIfam" id="TIGR02580">
    <property type="entry name" value="cas_RAMP_Cmr4"/>
    <property type="match status" value="1"/>
</dbReference>
<evidence type="ECO:0000256" key="1">
    <source>
        <dbReference type="ARBA" id="ARBA00023118"/>
    </source>
</evidence>
<keyword evidence="1" id="KW-0051">Antiviral defense</keyword>
<organism evidence="3 4">
    <name type="scientific">Ammonifex thiophilus</name>
    <dbReference type="NCBI Taxonomy" id="444093"/>
    <lineage>
        <taxon>Bacteria</taxon>
        <taxon>Bacillati</taxon>
        <taxon>Bacillota</taxon>
        <taxon>Clostridia</taxon>
        <taxon>Thermoanaerobacterales</taxon>
        <taxon>Thermoanaerobacteraceae</taxon>
        <taxon>Ammonifex</taxon>
    </lineage>
</organism>
<dbReference type="PANTHER" id="PTHR36700:SF1">
    <property type="entry name" value="CRISPR SYSTEM CMR SUBUNIT CMR4"/>
    <property type="match status" value="1"/>
</dbReference>
<dbReference type="RefSeq" id="WP_115793246.1">
    <property type="nucleotide sequence ID" value="NZ_QSLN01000020.1"/>
</dbReference>
<reference evidence="3 4" key="1">
    <citation type="submission" date="2018-08" db="EMBL/GenBank/DDBJ databases">
        <title>Form III RuBisCO-mediated autotrophy in Thermodesulfobium bacteria.</title>
        <authorList>
            <person name="Toshchakov S.V."/>
            <person name="Kublanov I.V."/>
            <person name="Frolov E."/>
            <person name="Bonch-Osmolovskaya E.A."/>
            <person name="Tourova T.P."/>
            <person name="Chernych N.A."/>
            <person name="Lebedinsky A.V."/>
        </authorList>
    </citation>
    <scope>NUCLEOTIDE SEQUENCE [LARGE SCALE GENOMIC DNA]</scope>
    <source>
        <strain evidence="3 4">SR</strain>
    </source>
</reference>